<dbReference type="AlphaFoldDB" id="M2RAI2"/>
<feature type="compositionally biased region" description="Polar residues" evidence="1">
    <location>
        <begin position="62"/>
        <end position="81"/>
    </location>
</feature>
<feature type="transmembrane region" description="Helical" evidence="2">
    <location>
        <begin position="16"/>
        <end position="34"/>
    </location>
</feature>
<keyword evidence="2" id="KW-0472">Membrane</keyword>
<evidence type="ECO:0000313" key="4">
    <source>
        <dbReference type="Proteomes" id="UP000016930"/>
    </source>
</evidence>
<gene>
    <name evidence="3" type="ORF">CERSUDRAFT_96543</name>
</gene>
<dbReference type="Proteomes" id="UP000016930">
    <property type="component" value="Unassembled WGS sequence"/>
</dbReference>
<keyword evidence="2" id="KW-1133">Transmembrane helix</keyword>
<accession>M2RAI2</accession>
<feature type="compositionally biased region" description="Low complexity" evidence="1">
    <location>
        <begin position="41"/>
        <end position="54"/>
    </location>
</feature>
<name>M2RAI2_CERS8</name>
<evidence type="ECO:0000256" key="2">
    <source>
        <dbReference type="SAM" id="Phobius"/>
    </source>
</evidence>
<organism evidence="3 4">
    <name type="scientific">Ceriporiopsis subvermispora (strain B)</name>
    <name type="common">White-rot fungus</name>
    <name type="synonym">Gelatoporia subvermispora</name>
    <dbReference type="NCBI Taxonomy" id="914234"/>
    <lineage>
        <taxon>Eukaryota</taxon>
        <taxon>Fungi</taxon>
        <taxon>Dikarya</taxon>
        <taxon>Basidiomycota</taxon>
        <taxon>Agaricomycotina</taxon>
        <taxon>Agaricomycetes</taxon>
        <taxon>Polyporales</taxon>
        <taxon>Gelatoporiaceae</taxon>
        <taxon>Gelatoporia</taxon>
    </lineage>
</organism>
<proteinExistence type="predicted"/>
<reference evidence="3 4" key="1">
    <citation type="journal article" date="2012" name="Proc. Natl. Acad. Sci. U.S.A.">
        <title>Comparative genomics of Ceriporiopsis subvermispora and Phanerochaete chrysosporium provide insight into selective ligninolysis.</title>
        <authorList>
            <person name="Fernandez-Fueyo E."/>
            <person name="Ruiz-Duenas F.J."/>
            <person name="Ferreira P."/>
            <person name="Floudas D."/>
            <person name="Hibbett D.S."/>
            <person name="Canessa P."/>
            <person name="Larrondo L.F."/>
            <person name="James T.Y."/>
            <person name="Seelenfreund D."/>
            <person name="Lobos S."/>
            <person name="Polanco R."/>
            <person name="Tello M."/>
            <person name="Honda Y."/>
            <person name="Watanabe T."/>
            <person name="Watanabe T."/>
            <person name="Ryu J.S."/>
            <person name="Kubicek C.P."/>
            <person name="Schmoll M."/>
            <person name="Gaskell J."/>
            <person name="Hammel K.E."/>
            <person name="St John F.J."/>
            <person name="Vanden Wymelenberg A."/>
            <person name="Sabat G."/>
            <person name="Splinter BonDurant S."/>
            <person name="Syed K."/>
            <person name="Yadav J.S."/>
            <person name="Doddapaneni H."/>
            <person name="Subramanian V."/>
            <person name="Lavin J.L."/>
            <person name="Oguiza J.A."/>
            <person name="Perez G."/>
            <person name="Pisabarro A.G."/>
            <person name="Ramirez L."/>
            <person name="Santoyo F."/>
            <person name="Master E."/>
            <person name="Coutinho P.M."/>
            <person name="Henrissat B."/>
            <person name="Lombard V."/>
            <person name="Magnuson J.K."/>
            <person name="Kuees U."/>
            <person name="Hori C."/>
            <person name="Igarashi K."/>
            <person name="Samejima M."/>
            <person name="Held B.W."/>
            <person name="Barry K.W."/>
            <person name="LaButti K.M."/>
            <person name="Lapidus A."/>
            <person name="Lindquist E.A."/>
            <person name="Lucas S.M."/>
            <person name="Riley R."/>
            <person name="Salamov A.A."/>
            <person name="Hoffmeister D."/>
            <person name="Schwenk D."/>
            <person name="Hadar Y."/>
            <person name="Yarden O."/>
            <person name="de Vries R.P."/>
            <person name="Wiebenga A."/>
            <person name="Stenlid J."/>
            <person name="Eastwood D."/>
            <person name="Grigoriev I.V."/>
            <person name="Berka R.M."/>
            <person name="Blanchette R.A."/>
            <person name="Kersten P."/>
            <person name="Martinez A.T."/>
            <person name="Vicuna R."/>
            <person name="Cullen D."/>
        </authorList>
    </citation>
    <scope>NUCLEOTIDE SEQUENCE [LARGE SCALE GENOMIC DNA]</scope>
    <source>
        <strain evidence="3 4">B</strain>
    </source>
</reference>
<dbReference type="EMBL" id="KB445800">
    <property type="protein sequence ID" value="EMD35427.1"/>
    <property type="molecule type" value="Genomic_DNA"/>
</dbReference>
<feature type="region of interest" description="Disordered" evidence="1">
    <location>
        <begin position="40"/>
        <end position="81"/>
    </location>
</feature>
<dbReference type="HOGENOM" id="CLU_2573654_0_0_1"/>
<sequence>MSNPPIAHGPKPQQRLMLFGAAAVGLAAAGLYWAKPTSLDPKTAAAKKNPPQKAKPADDNDTAQTADVRQSASTQVDDNGK</sequence>
<protein>
    <submittedName>
        <fullName evidence="3">Uncharacterized protein</fullName>
    </submittedName>
</protein>
<evidence type="ECO:0000313" key="3">
    <source>
        <dbReference type="EMBL" id="EMD35427.1"/>
    </source>
</evidence>
<keyword evidence="4" id="KW-1185">Reference proteome</keyword>
<evidence type="ECO:0000256" key="1">
    <source>
        <dbReference type="SAM" id="MobiDB-lite"/>
    </source>
</evidence>
<keyword evidence="2" id="KW-0812">Transmembrane</keyword>